<dbReference type="InterPro" id="IPR016035">
    <property type="entry name" value="Acyl_Trfase/lysoPLipase"/>
</dbReference>
<evidence type="ECO:0000313" key="8">
    <source>
        <dbReference type="Proteomes" id="UP001341840"/>
    </source>
</evidence>
<feature type="short sequence motif" description="DGA/G" evidence="4">
    <location>
        <begin position="213"/>
        <end position="215"/>
    </location>
</feature>
<evidence type="ECO:0000256" key="1">
    <source>
        <dbReference type="ARBA" id="ARBA00010240"/>
    </source>
</evidence>
<keyword evidence="3 4" id="KW-0443">Lipid metabolism</keyword>
<feature type="short sequence motif" description="GXSXG" evidence="4">
    <location>
        <begin position="65"/>
        <end position="69"/>
    </location>
</feature>
<evidence type="ECO:0000256" key="4">
    <source>
        <dbReference type="PROSITE-ProRule" id="PRU01161"/>
    </source>
</evidence>
<feature type="active site" description="Nucleophile" evidence="4">
    <location>
        <position position="67"/>
    </location>
</feature>
<protein>
    <recommendedName>
        <fullName evidence="5">Patatin</fullName>
        <ecNumber evidence="5">3.1.1.-</ecNumber>
    </recommendedName>
</protein>
<gene>
    <name evidence="7" type="ORF">PIB30_008329</name>
</gene>
<dbReference type="EC" id="3.1.1.-" evidence="5"/>
<dbReference type="Pfam" id="PF01734">
    <property type="entry name" value="Patatin"/>
    <property type="match status" value="1"/>
</dbReference>
<sequence>MAGASSVSKLPPPSTGKLLTVLSIDGGGIRGLIPAVALQYLEEELQRIEGDKNVRIAEYFDVISGTSTGGLITAMLTAPTDDIVNPRPKYTTERIVSFYVDEGEQIFPTKNDPPIWQQGPKHNGEYLQRRLKEELGSIRLDQTFTKVVIPTFDIMRISPTIFSSYKVEQAQYKYLNALLADICIATSAAPTILPAYHFTVETDNTVTEFDMIDGGLSAGNPTLVALSEIGQERDKHPELYPMMASSDDYSNVLVVSFGCGVQDASLRPGFSADTVNGWTVTQWARLLVGDRRPLTEFSYDGAMDTMDYYIYSVFKAHDAENNYLRVQADDLTKDMAKMDNVDEKNLQDLVACANRMLDAQVKRVNPVTFELEPIGDEKNTYKKALESVARTLVAEKKARLAVLASKN</sequence>
<organism evidence="7 8">
    <name type="scientific">Stylosanthes scabra</name>
    <dbReference type="NCBI Taxonomy" id="79078"/>
    <lineage>
        <taxon>Eukaryota</taxon>
        <taxon>Viridiplantae</taxon>
        <taxon>Streptophyta</taxon>
        <taxon>Embryophyta</taxon>
        <taxon>Tracheophyta</taxon>
        <taxon>Spermatophyta</taxon>
        <taxon>Magnoliopsida</taxon>
        <taxon>eudicotyledons</taxon>
        <taxon>Gunneridae</taxon>
        <taxon>Pentapetalae</taxon>
        <taxon>rosids</taxon>
        <taxon>fabids</taxon>
        <taxon>Fabales</taxon>
        <taxon>Fabaceae</taxon>
        <taxon>Papilionoideae</taxon>
        <taxon>50 kb inversion clade</taxon>
        <taxon>dalbergioids sensu lato</taxon>
        <taxon>Dalbergieae</taxon>
        <taxon>Pterocarpus clade</taxon>
        <taxon>Stylosanthes</taxon>
    </lineage>
</organism>
<dbReference type="Proteomes" id="UP001341840">
    <property type="component" value="Unassembled WGS sequence"/>
</dbReference>
<keyword evidence="4 5" id="KW-0378">Hydrolase</keyword>
<feature type="domain" description="PNPLA" evidence="6">
    <location>
        <begin position="22"/>
        <end position="226"/>
    </location>
</feature>
<accession>A0ABU6T4Q7</accession>
<dbReference type="PANTHER" id="PTHR32176:SF33">
    <property type="entry name" value="PATATIN"/>
    <property type="match status" value="1"/>
</dbReference>
<comment type="similarity">
    <text evidence="1 5">Belongs to the patatin family.</text>
</comment>
<name>A0ABU6T4Q7_9FABA</name>
<comment type="domain">
    <text evidence="5">The nitrogen atoms of the two glycine residues in the GGXR motif define the oxyanion hole, and stabilize the oxyanion that forms during the nucleophilic attack by the catalytic serine during substrate cleavage.</text>
</comment>
<keyword evidence="8" id="KW-1185">Reference proteome</keyword>
<dbReference type="EMBL" id="JASCZI010090639">
    <property type="protein sequence ID" value="MED6143687.1"/>
    <property type="molecule type" value="Genomic_DNA"/>
</dbReference>
<feature type="active site" description="Proton acceptor" evidence="4">
    <location>
        <position position="213"/>
    </location>
</feature>
<dbReference type="SUPFAM" id="SSF52151">
    <property type="entry name" value="FabD/lysophospholipase-like"/>
    <property type="match status" value="1"/>
</dbReference>
<reference evidence="7 8" key="1">
    <citation type="journal article" date="2023" name="Plants (Basel)">
        <title>Bridging the Gap: Combining Genomics and Transcriptomics Approaches to Understand Stylosanthes scabra, an Orphan Legume from the Brazilian Caatinga.</title>
        <authorList>
            <person name="Ferreira-Neto J.R.C."/>
            <person name="da Silva M.D."/>
            <person name="Binneck E."/>
            <person name="de Melo N.F."/>
            <person name="da Silva R.H."/>
            <person name="de Melo A.L.T.M."/>
            <person name="Pandolfi V."/>
            <person name="Bustamante F.O."/>
            <person name="Brasileiro-Vidal A.C."/>
            <person name="Benko-Iseppon A.M."/>
        </authorList>
    </citation>
    <scope>NUCLEOTIDE SEQUENCE [LARGE SCALE GENOMIC DNA]</scope>
    <source>
        <tissue evidence="7">Leaves</tissue>
    </source>
</reference>
<dbReference type="Gene3D" id="3.40.1090.10">
    <property type="entry name" value="Cytosolic phospholipase A2 catalytic domain"/>
    <property type="match status" value="1"/>
</dbReference>
<evidence type="ECO:0000259" key="6">
    <source>
        <dbReference type="PROSITE" id="PS51635"/>
    </source>
</evidence>
<keyword evidence="2 4" id="KW-0442">Lipid degradation</keyword>
<comment type="function">
    <text evidence="5">Lipolytic acyl hydrolase (LAH).</text>
</comment>
<evidence type="ECO:0000256" key="3">
    <source>
        <dbReference type="ARBA" id="ARBA00023098"/>
    </source>
</evidence>
<dbReference type="PROSITE" id="PS51635">
    <property type="entry name" value="PNPLA"/>
    <property type="match status" value="1"/>
</dbReference>
<comment type="caution">
    <text evidence="7">The sequence shown here is derived from an EMBL/GenBank/DDBJ whole genome shotgun (WGS) entry which is preliminary data.</text>
</comment>
<evidence type="ECO:0000256" key="5">
    <source>
        <dbReference type="RuleBase" id="RU361262"/>
    </source>
</evidence>
<dbReference type="PANTHER" id="PTHR32176">
    <property type="entry name" value="XYLOSE ISOMERASE"/>
    <property type="match status" value="1"/>
</dbReference>
<proteinExistence type="inferred from homology"/>
<feature type="short sequence motif" description="GXGXXG" evidence="4">
    <location>
        <begin position="26"/>
        <end position="31"/>
    </location>
</feature>
<evidence type="ECO:0000313" key="7">
    <source>
        <dbReference type="EMBL" id="MED6143687.1"/>
    </source>
</evidence>
<evidence type="ECO:0000256" key="2">
    <source>
        <dbReference type="ARBA" id="ARBA00022963"/>
    </source>
</evidence>
<dbReference type="InterPro" id="IPR002641">
    <property type="entry name" value="PNPLA_dom"/>
</dbReference>